<evidence type="ECO:0000313" key="2">
    <source>
        <dbReference type="Proteomes" id="UP000257032"/>
    </source>
</evidence>
<dbReference type="RefSeq" id="WP_115895117.1">
    <property type="nucleotide sequence ID" value="NZ_QTLC01000075.1"/>
</dbReference>
<comment type="caution">
    <text evidence="1">The sequence shown here is derived from an EMBL/GenBank/DDBJ whole genome shotgun (WGS) entry which is preliminary data.</text>
</comment>
<dbReference type="Proteomes" id="UP000257032">
    <property type="component" value="Unassembled WGS sequence"/>
</dbReference>
<evidence type="ECO:0000313" key="1">
    <source>
        <dbReference type="EMBL" id="RDY67292.1"/>
    </source>
</evidence>
<protein>
    <submittedName>
        <fullName evidence="1">Uncharacterized protein</fullName>
    </submittedName>
</protein>
<sequence>MSLSRRVKKLEKYIRIDQDERLLIIKSYGEEIREQGEDETVQEYTEYLDSIGIKYLLLNF</sequence>
<dbReference type="EMBL" id="QTLC01000075">
    <property type="protein sequence ID" value="RDY67292.1"/>
    <property type="molecule type" value="Genomic_DNA"/>
</dbReference>
<name>A0A3D8VCY0_9BACI</name>
<accession>A0A3D8VCY0</accession>
<dbReference type="AlphaFoldDB" id="A0A3D8VCY0"/>
<organism evidence="1 2">
    <name type="scientific">Halobacillus trueperi</name>
    <dbReference type="NCBI Taxonomy" id="156205"/>
    <lineage>
        <taxon>Bacteria</taxon>
        <taxon>Bacillati</taxon>
        <taxon>Bacillota</taxon>
        <taxon>Bacilli</taxon>
        <taxon>Bacillales</taxon>
        <taxon>Bacillaceae</taxon>
        <taxon>Halobacillus</taxon>
    </lineage>
</organism>
<reference evidence="1 2" key="1">
    <citation type="submission" date="2018-08" db="EMBL/GenBank/DDBJ databases">
        <title>Genome sequence of strict halophilic Halobacillus trueperi SS1 isolated from Lunsu, a salty water body of North West Himalayas.</title>
        <authorList>
            <person name="Gupta S."/>
            <person name="Sharma P."/>
            <person name="Dev K."/>
            <person name="Baumler D."/>
            <person name="Sourirajan A."/>
        </authorList>
    </citation>
    <scope>NUCLEOTIDE SEQUENCE [LARGE SCALE GENOMIC DNA]</scope>
    <source>
        <strain evidence="1 2">SS1</strain>
    </source>
</reference>
<proteinExistence type="predicted"/>
<gene>
    <name evidence="1" type="ORF">DXT76_19555</name>
</gene>